<dbReference type="RefSeq" id="XP_062776282.1">
    <property type="nucleotide sequence ID" value="XM_062920231.1"/>
</dbReference>
<dbReference type="KEGG" id="cdet:87940575"/>
<sequence>MPFSRLLSRPPSIKLFCLSHLSLIFLESHSTPVTANMKAAVFTIAAASLFTFVSGFCCCVPGNKWIAGSGNLNNCASDCRKAGFKNAGCN</sequence>
<accession>A0AAX4I7W3</accession>
<name>A0AAX4I7W3_9PEZI</name>
<dbReference type="Proteomes" id="UP001322277">
    <property type="component" value="Chromosome 3"/>
</dbReference>
<reference evidence="2" key="1">
    <citation type="journal article" date="2023" name="bioRxiv">
        <title>Complete genome of the Medicago anthracnose fungus, Colletotrichum destructivum, reveals a mini-chromosome-like region within a core chromosome.</title>
        <authorList>
            <person name="Lapalu N."/>
            <person name="Simon A."/>
            <person name="Lu A."/>
            <person name="Plaumann P.-L."/>
            <person name="Amselem J."/>
            <person name="Pigne S."/>
            <person name="Auger A."/>
            <person name="Koch C."/>
            <person name="Dallery J.-F."/>
            <person name="O'Connell R.J."/>
        </authorList>
    </citation>
    <scope>NUCLEOTIDE SEQUENCE [LARGE SCALE GENOMIC DNA]</scope>
    <source>
        <strain evidence="2">CBS 520.97</strain>
    </source>
</reference>
<dbReference type="AlphaFoldDB" id="A0AAX4I7W3"/>
<proteinExistence type="predicted"/>
<evidence type="ECO:0000313" key="2">
    <source>
        <dbReference type="Proteomes" id="UP001322277"/>
    </source>
</evidence>
<protein>
    <submittedName>
        <fullName evidence="1">Uncharacterized protein</fullName>
    </submittedName>
</protein>
<dbReference type="EMBL" id="CP137307">
    <property type="protein sequence ID" value="WQF79058.1"/>
    <property type="molecule type" value="Genomic_DNA"/>
</dbReference>
<dbReference type="GeneID" id="87940575"/>
<keyword evidence="2" id="KW-1185">Reference proteome</keyword>
<gene>
    <name evidence="1" type="ORF">CDEST_04072</name>
</gene>
<organism evidence="1 2">
    <name type="scientific">Colletotrichum destructivum</name>
    <dbReference type="NCBI Taxonomy" id="34406"/>
    <lineage>
        <taxon>Eukaryota</taxon>
        <taxon>Fungi</taxon>
        <taxon>Dikarya</taxon>
        <taxon>Ascomycota</taxon>
        <taxon>Pezizomycotina</taxon>
        <taxon>Sordariomycetes</taxon>
        <taxon>Hypocreomycetidae</taxon>
        <taxon>Glomerellales</taxon>
        <taxon>Glomerellaceae</taxon>
        <taxon>Colletotrichum</taxon>
        <taxon>Colletotrichum destructivum species complex</taxon>
    </lineage>
</organism>
<evidence type="ECO:0000313" key="1">
    <source>
        <dbReference type="EMBL" id="WQF79058.1"/>
    </source>
</evidence>